<dbReference type="InterPro" id="IPR018060">
    <property type="entry name" value="HTH_AraC"/>
</dbReference>
<keyword evidence="3" id="KW-0804">Transcription</keyword>
<dbReference type="InterPro" id="IPR035418">
    <property type="entry name" value="AraC-bd_2"/>
</dbReference>
<evidence type="ECO:0000313" key="5">
    <source>
        <dbReference type="EMBL" id="TNC22253.1"/>
    </source>
</evidence>
<sequence>MTEHRADKAPNEFDLAAIDRTIAEMDPAQYAAEVAAVDAIAVAYAADRLGAEYLDQGDLATARHWYSLAAEHDPCGAGIGLAEVECALEQQAQTAETTEACPVRVESPLRHCEPLRSSDVDEIHDRVSRFLCPHSLEIVKRENKLNAQLNPKRLHNISLLYVSYGCEVSVSPGEVRDFFTIQIPLSGNISVTQGASTFDGTIGRAAVTSPSEPINMRLSPNSRILMCRLDRTALEAQLNELLNTRLSEPLRFDLGMDLTHEMGNSWCDMLMGLTRFVDEPRRTTIPPQFIAGMEQSLMTGLFIAQPSNYSNLLRETLSTELSPPARRALDLIASHPEAPHTAQSLARDVGVSVRSLQQAFRRQMGCSPTEYLRKVRLQRAHDELRARSPELISVNDVAKRWGFRAPRYFSAVYRDRFGESPSETLKRDAPEVAPLP</sequence>
<dbReference type="SMART" id="SM00342">
    <property type="entry name" value="HTH_ARAC"/>
    <property type="match status" value="1"/>
</dbReference>
<dbReference type="Pfam" id="PF14525">
    <property type="entry name" value="AraC_binding_2"/>
    <property type="match status" value="1"/>
</dbReference>
<dbReference type="InterPro" id="IPR050204">
    <property type="entry name" value="AraC_XylS_family_regulators"/>
</dbReference>
<dbReference type="GO" id="GO:0043565">
    <property type="term" value="F:sequence-specific DNA binding"/>
    <property type="evidence" value="ECO:0007669"/>
    <property type="project" value="InterPro"/>
</dbReference>
<evidence type="ECO:0000256" key="3">
    <source>
        <dbReference type="ARBA" id="ARBA00023163"/>
    </source>
</evidence>
<gene>
    <name evidence="5" type="ORF">FG385_26120</name>
</gene>
<dbReference type="PROSITE" id="PS01124">
    <property type="entry name" value="HTH_ARAC_FAMILY_2"/>
    <property type="match status" value="1"/>
</dbReference>
<accession>A0A5C4LYR3</accession>
<dbReference type="PANTHER" id="PTHR46796">
    <property type="entry name" value="HTH-TYPE TRANSCRIPTIONAL ACTIVATOR RHAS-RELATED"/>
    <property type="match status" value="1"/>
</dbReference>
<dbReference type="GO" id="GO:0003700">
    <property type="term" value="F:DNA-binding transcription factor activity"/>
    <property type="evidence" value="ECO:0007669"/>
    <property type="project" value="InterPro"/>
</dbReference>
<evidence type="ECO:0000313" key="6">
    <source>
        <dbReference type="Proteomes" id="UP000305546"/>
    </source>
</evidence>
<proteinExistence type="predicted"/>
<dbReference type="Proteomes" id="UP000305546">
    <property type="component" value="Unassembled WGS sequence"/>
</dbReference>
<dbReference type="RefSeq" id="WP_139099445.1">
    <property type="nucleotide sequence ID" value="NZ_VDFW01000028.1"/>
</dbReference>
<dbReference type="SUPFAM" id="SSF46689">
    <property type="entry name" value="Homeodomain-like"/>
    <property type="match status" value="2"/>
</dbReference>
<protein>
    <submittedName>
        <fullName evidence="5">AraC family transcriptional regulator</fullName>
    </submittedName>
</protein>
<evidence type="ECO:0000256" key="2">
    <source>
        <dbReference type="ARBA" id="ARBA00023125"/>
    </source>
</evidence>
<dbReference type="EMBL" id="VDFW01000028">
    <property type="protein sequence ID" value="TNC22253.1"/>
    <property type="molecule type" value="Genomic_DNA"/>
</dbReference>
<dbReference type="InterPro" id="IPR009057">
    <property type="entry name" value="Homeodomain-like_sf"/>
</dbReference>
<comment type="caution">
    <text evidence="5">The sequence shown here is derived from an EMBL/GenBank/DDBJ whole genome shotgun (WGS) entry which is preliminary data.</text>
</comment>
<dbReference type="PANTHER" id="PTHR46796:SF12">
    <property type="entry name" value="HTH-TYPE DNA-BINDING TRANSCRIPTIONAL ACTIVATOR EUTR"/>
    <property type="match status" value="1"/>
</dbReference>
<keyword evidence="2" id="KW-0238">DNA-binding</keyword>
<dbReference type="AlphaFoldDB" id="A0A5C4LYR3"/>
<name>A0A5C4LYR3_9PSEU</name>
<reference evidence="5 6" key="1">
    <citation type="submission" date="2019-06" db="EMBL/GenBank/DDBJ databases">
        <title>Amycolatopsis alkalitolerans sp. nov., isolated from Gastrodia elata Blume.</title>
        <authorList>
            <person name="Narsing Rao M.P."/>
            <person name="Li W.J."/>
        </authorList>
    </citation>
    <scope>NUCLEOTIDE SEQUENCE [LARGE SCALE GENOMIC DNA]</scope>
    <source>
        <strain evidence="5 6">SYSUP0005</strain>
    </source>
</reference>
<keyword evidence="6" id="KW-1185">Reference proteome</keyword>
<dbReference type="OrthoDB" id="5464689at2"/>
<evidence type="ECO:0000256" key="1">
    <source>
        <dbReference type="ARBA" id="ARBA00023015"/>
    </source>
</evidence>
<organism evidence="5 6">
    <name type="scientific">Amycolatopsis alkalitolerans</name>
    <dbReference type="NCBI Taxonomy" id="2547244"/>
    <lineage>
        <taxon>Bacteria</taxon>
        <taxon>Bacillati</taxon>
        <taxon>Actinomycetota</taxon>
        <taxon>Actinomycetes</taxon>
        <taxon>Pseudonocardiales</taxon>
        <taxon>Pseudonocardiaceae</taxon>
        <taxon>Amycolatopsis</taxon>
    </lineage>
</organism>
<evidence type="ECO:0000259" key="4">
    <source>
        <dbReference type="PROSITE" id="PS01124"/>
    </source>
</evidence>
<dbReference type="Pfam" id="PF12833">
    <property type="entry name" value="HTH_18"/>
    <property type="match status" value="1"/>
</dbReference>
<dbReference type="Gene3D" id="1.10.10.60">
    <property type="entry name" value="Homeodomain-like"/>
    <property type="match status" value="1"/>
</dbReference>
<keyword evidence="1" id="KW-0805">Transcription regulation</keyword>
<feature type="domain" description="HTH araC/xylS-type" evidence="4">
    <location>
        <begin position="326"/>
        <end position="427"/>
    </location>
</feature>